<comment type="caution">
    <text evidence="2">The sequence shown here is derived from an EMBL/GenBank/DDBJ whole genome shotgun (WGS) entry which is preliminary data.</text>
</comment>
<evidence type="ECO:0000256" key="1">
    <source>
        <dbReference type="SAM" id="MobiDB-lite"/>
    </source>
</evidence>
<feature type="compositionally biased region" description="Basic and acidic residues" evidence="1">
    <location>
        <begin position="27"/>
        <end position="41"/>
    </location>
</feature>
<name>A0A401NV07_SCYTO</name>
<organism evidence="2 3">
    <name type="scientific">Scyliorhinus torazame</name>
    <name type="common">Cloudy catshark</name>
    <name type="synonym">Catulus torazame</name>
    <dbReference type="NCBI Taxonomy" id="75743"/>
    <lineage>
        <taxon>Eukaryota</taxon>
        <taxon>Metazoa</taxon>
        <taxon>Chordata</taxon>
        <taxon>Craniata</taxon>
        <taxon>Vertebrata</taxon>
        <taxon>Chondrichthyes</taxon>
        <taxon>Elasmobranchii</taxon>
        <taxon>Galeomorphii</taxon>
        <taxon>Galeoidea</taxon>
        <taxon>Carcharhiniformes</taxon>
        <taxon>Scyliorhinidae</taxon>
        <taxon>Scyliorhinus</taxon>
    </lineage>
</organism>
<proteinExistence type="predicted"/>
<dbReference type="EMBL" id="BFAA01006801">
    <property type="protein sequence ID" value="GCB64716.1"/>
    <property type="molecule type" value="Genomic_DNA"/>
</dbReference>
<reference evidence="2 3" key="1">
    <citation type="journal article" date="2018" name="Nat. Ecol. Evol.">
        <title>Shark genomes provide insights into elasmobranch evolution and the origin of vertebrates.</title>
        <authorList>
            <person name="Hara Y"/>
            <person name="Yamaguchi K"/>
            <person name="Onimaru K"/>
            <person name="Kadota M"/>
            <person name="Koyanagi M"/>
            <person name="Keeley SD"/>
            <person name="Tatsumi K"/>
            <person name="Tanaka K"/>
            <person name="Motone F"/>
            <person name="Kageyama Y"/>
            <person name="Nozu R"/>
            <person name="Adachi N"/>
            <person name="Nishimura O"/>
            <person name="Nakagawa R"/>
            <person name="Tanegashima C"/>
            <person name="Kiyatake I"/>
            <person name="Matsumoto R"/>
            <person name="Murakumo K"/>
            <person name="Nishida K"/>
            <person name="Terakita A"/>
            <person name="Kuratani S"/>
            <person name="Sato K"/>
            <person name="Hyodo S Kuraku.S."/>
        </authorList>
    </citation>
    <scope>NUCLEOTIDE SEQUENCE [LARGE SCALE GENOMIC DNA]</scope>
</reference>
<evidence type="ECO:0000313" key="3">
    <source>
        <dbReference type="Proteomes" id="UP000288216"/>
    </source>
</evidence>
<accession>A0A401NV07</accession>
<dbReference type="AlphaFoldDB" id="A0A401NV07"/>
<feature type="region of interest" description="Disordered" evidence="1">
    <location>
        <begin position="79"/>
        <end position="100"/>
    </location>
</feature>
<evidence type="ECO:0000313" key="2">
    <source>
        <dbReference type="EMBL" id="GCB64716.1"/>
    </source>
</evidence>
<sequence length="113" mass="12056">MHRGGGEVPVGAEHRHRQVQDAPATGRADEHVSLRHERLLHQAEGVGAHPAPEQEGQQGGDPATCHRLHLGLAARVGRSAGAGVSASRGKHGPEPGTPRCRCEWTDSRGFLCW</sequence>
<keyword evidence="3" id="KW-1185">Reference proteome</keyword>
<gene>
    <name evidence="2" type="ORF">scyTo_0013376</name>
</gene>
<protein>
    <submittedName>
        <fullName evidence="2">Uncharacterized protein</fullName>
    </submittedName>
</protein>
<dbReference type="Proteomes" id="UP000288216">
    <property type="component" value="Unassembled WGS sequence"/>
</dbReference>
<feature type="region of interest" description="Disordered" evidence="1">
    <location>
        <begin position="1"/>
        <end position="66"/>
    </location>
</feature>